<dbReference type="AlphaFoldDB" id="A0A0R1Z572"/>
<dbReference type="InterPro" id="IPR039076">
    <property type="entry name" value="DivIC"/>
</dbReference>
<evidence type="ECO:0000256" key="2">
    <source>
        <dbReference type="SAM" id="Phobius"/>
    </source>
</evidence>
<evidence type="ECO:0000313" key="3">
    <source>
        <dbReference type="EMBL" id="KRM46195.1"/>
    </source>
</evidence>
<gene>
    <name evidence="3" type="ORF">FC51_GL002399</name>
</gene>
<dbReference type="EMBL" id="AZGK01000009">
    <property type="protein sequence ID" value="KRM46195.1"/>
    <property type="molecule type" value="Genomic_DNA"/>
</dbReference>
<keyword evidence="2" id="KW-0472">Membrane</keyword>
<accession>A0A0R1Z572</accession>
<dbReference type="PANTHER" id="PTHR40027:SF1">
    <property type="entry name" value="CELL DIVISION PROTEIN DIVIC"/>
    <property type="match status" value="1"/>
</dbReference>
<comment type="caution">
    <text evidence="3">The sequence shown here is derived from an EMBL/GenBank/DDBJ whole genome shotgun (WGS) entry which is preliminary data.</text>
</comment>
<dbReference type="PANTHER" id="PTHR40027">
    <property type="entry name" value="CELL DIVISION PROTEIN DIVIC"/>
    <property type="match status" value="1"/>
</dbReference>
<proteinExistence type="predicted"/>
<keyword evidence="2" id="KW-1133">Transmembrane helix</keyword>
<feature type="coiled-coil region" evidence="1">
    <location>
        <begin position="78"/>
        <end position="105"/>
    </location>
</feature>
<dbReference type="InterPro" id="IPR007060">
    <property type="entry name" value="FtsL/DivIC"/>
</dbReference>
<feature type="transmembrane region" description="Helical" evidence="2">
    <location>
        <begin position="46"/>
        <end position="65"/>
    </location>
</feature>
<evidence type="ECO:0000313" key="4">
    <source>
        <dbReference type="Proteomes" id="UP000051957"/>
    </source>
</evidence>
<name>A0A0R1Z572_9LACO</name>
<dbReference type="Proteomes" id="UP000051957">
    <property type="component" value="Unassembled WGS sequence"/>
</dbReference>
<evidence type="ECO:0000256" key="1">
    <source>
        <dbReference type="SAM" id="Coils"/>
    </source>
</evidence>
<protein>
    <submittedName>
        <fullName evidence="3">Septum formation initiator</fullName>
    </submittedName>
</protein>
<dbReference type="GO" id="GO:0051301">
    <property type="term" value="P:cell division"/>
    <property type="evidence" value="ECO:0007669"/>
    <property type="project" value="InterPro"/>
</dbReference>
<keyword evidence="1" id="KW-0175">Coiled coil</keyword>
<sequence length="142" mass="16676">MIGGFSMMQQRGKIQKLDNDFTRRREIELNNSKVTAVLSDRRKKRAMIICAVFLFFASIFLIQIVRAKVNYADVNTRIARQQKHLKKQQADHKVLKAQVAQLNDKSYVEQIIRDRYYYTKPGETVYSFPNKAPKDVNDYDVK</sequence>
<organism evidence="3 4">
    <name type="scientific">Lentilactobacillus parabuchneri DSM 5707 = NBRC 107865</name>
    <dbReference type="NCBI Taxonomy" id="1423784"/>
    <lineage>
        <taxon>Bacteria</taxon>
        <taxon>Bacillati</taxon>
        <taxon>Bacillota</taxon>
        <taxon>Bacilli</taxon>
        <taxon>Lactobacillales</taxon>
        <taxon>Lactobacillaceae</taxon>
        <taxon>Lentilactobacillus</taxon>
    </lineage>
</organism>
<reference evidence="3 4" key="1">
    <citation type="journal article" date="2015" name="Genome Announc.">
        <title>Expanding the biotechnology potential of lactobacilli through comparative genomics of 213 strains and associated genera.</title>
        <authorList>
            <person name="Sun Z."/>
            <person name="Harris H.M."/>
            <person name="McCann A."/>
            <person name="Guo C."/>
            <person name="Argimon S."/>
            <person name="Zhang W."/>
            <person name="Yang X."/>
            <person name="Jeffery I.B."/>
            <person name="Cooney J.C."/>
            <person name="Kagawa T.F."/>
            <person name="Liu W."/>
            <person name="Song Y."/>
            <person name="Salvetti E."/>
            <person name="Wrobel A."/>
            <person name="Rasinkangas P."/>
            <person name="Parkhill J."/>
            <person name="Rea M.C."/>
            <person name="O'Sullivan O."/>
            <person name="Ritari J."/>
            <person name="Douillard F.P."/>
            <person name="Paul Ross R."/>
            <person name="Yang R."/>
            <person name="Briner A.E."/>
            <person name="Felis G.E."/>
            <person name="de Vos W.M."/>
            <person name="Barrangou R."/>
            <person name="Klaenhammer T.R."/>
            <person name="Caufield P.W."/>
            <person name="Cui Y."/>
            <person name="Zhang H."/>
            <person name="O'Toole P.W."/>
        </authorList>
    </citation>
    <scope>NUCLEOTIDE SEQUENCE [LARGE SCALE GENOMIC DNA]</scope>
    <source>
        <strain evidence="3 4">DSM 5707</strain>
    </source>
</reference>
<dbReference type="Pfam" id="PF04977">
    <property type="entry name" value="DivIC"/>
    <property type="match status" value="1"/>
</dbReference>
<keyword evidence="2" id="KW-0812">Transmembrane</keyword>
<dbReference type="PATRIC" id="fig|1423784.4.peg.2444"/>